<sequence>MRKSITTIESLDKKFDEKFDQFDKKFDRIDQQFNQFGQILEHIQGSIEVLVKKVAENTSAIDDNTSSIQFLIGNALMRDEVQPILSREITQSESRMISHIEGFIRRHITVEEEVLIHGHKIGVIERTLGLPNVA</sequence>
<proteinExistence type="predicted"/>
<dbReference type="Proteomes" id="UP000177331">
    <property type="component" value="Unassembled WGS sequence"/>
</dbReference>
<dbReference type="Gene3D" id="3.90.20.10">
    <property type="match status" value="1"/>
</dbReference>
<name>A0A1F7W6X5_9BACT</name>
<organism evidence="1 2">
    <name type="scientific">Candidatus Uhrbacteria bacterium RIFOXYB2_FULL_45_11</name>
    <dbReference type="NCBI Taxonomy" id="1802421"/>
    <lineage>
        <taxon>Bacteria</taxon>
        <taxon>Candidatus Uhriibacteriota</taxon>
    </lineage>
</organism>
<comment type="caution">
    <text evidence="1">The sequence shown here is derived from an EMBL/GenBank/DDBJ whole genome shotgun (WGS) entry which is preliminary data.</text>
</comment>
<evidence type="ECO:0000313" key="2">
    <source>
        <dbReference type="Proteomes" id="UP000177331"/>
    </source>
</evidence>
<dbReference type="EMBL" id="MGFD01000027">
    <property type="protein sequence ID" value="OGL98542.1"/>
    <property type="molecule type" value="Genomic_DNA"/>
</dbReference>
<protein>
    <submittedName>
        <fullName evidence="1">Uncharacterized protein</fullName>
    </submittedName>
</protein>
<evidence type="ECO:0000313" key="1">
    <source>
        <dbReference type="EMBL" id="OGL98542.1"/>
    </source>
</evidence>
<gene>
    <name evidence="1" type="ORF">A2318_00170</name>
</gene>
<accession>A0A1F7W6X5</accession>
<dbReference type="AlphaFoldDB" id="A0A1F7W6X5"/>
<reference evidence="1 2" key="1">
    <citation type="journal article" date="2016" name="Nat. Commun.">
        <title>Thousands of microbial genomes shed light on interconnected biogeochemical processes in an aquifer system.</title>
        <authorList>
            <person name="Anantharaman K."/>
            <person name="Brown C.T."/>
            <person name="Hug L.A."/>
            <person name="Sharon I."/>
            <person name="Castelle C.J."/>
            <person name="Probst A.J."/>
            <person name="Thomas B.C."/>
            <person name="Singh A."/>
            <person name="Wilkins M.J."/>
            <person name="Karaoz U."/>
            <person name="Brodie E.L."/>
            <person name="Williams K.H."/>
            <person name="Hubbard S.S."/>
            <person name="Banfield J.F."/>
        </authorList>
    </citation>
    <scope>NUCLEOTIDE SEQUENCE [LARGE SCALE GENOMIC DNA]</scope>
</reference>